<protein>
    <submittedName>
        <fullName evidence="5">Uncharacterized protein</fullName>
    </submittedName>
</protein>
<feature type="repeat" description="WD" evidence="3">
    <location>
        <begin position="117"/>
        <end position="150"/>
    </location>
</feature>
<dbReference type="InterPro" id="IPR045227">
    <property type="entry name" value="WDR18/Ipi3/RID3"/>
</dbReference>
<feature type="region of interest" description="Disordered" evidence="4">
    <location>
        <begin position="280"/>
        <end position="310"/>
    </location>
</feature>
<dbReference type="Proteomes" id="UP000631114">
    <property type="component" value="Unassembled WGS sequence"/>
</dbReference>
<dbReference type="SUPFAM" id="SSF50998">
    <property type="entry name" value="Quinoprotein alcohol dehydrogenase-like"/>
    <property type="match status" value="1"/>
</dbReference>
<evidence type="ECO:0000256" key="2">
    <source>
        <dbReference type="ARBA" id="ARBA00022737"/>
    </source>
</evidence>
<dbReference type="OrthoDB" id="6252103at2759"/>
<dbReference type="InterPro" id="IPR015943">
    <property type="entry name" value="WD40/YVTN_repeat-like_dom_sf"/>
</dbReference>
<evidence type="ECO:0000313" key="6">
    <source>
        <dbReference type="Proteomes" id="UP000631114"/>
    </source>
</evidence>
<dbReference type="PROSITE" id="PS50294">
    <property type="entry name" value="WD_REPEATS_REGION"/>
    <property type="match status" value="2"/>
</dbReference>
<keyword evidence="6" id="KW-1185">Reference proteome</keyword>
<dbReference type="PANTHER" id="PTHR18763:SF0">
    <property type="entry name" value="WD REPEAT-CONTAINING PROTEIN 18"/>
    <property type="match status" value="1"/>
</dbReference>
<dbReference type="GO" id="GO:0005656">
    <property type="term" value="C:nuclear pre-replicative complex"/>
    <property type="evidence" value="ECO:0007669"/>
    <property type="project" value="TreeGrafter"/>
</dbReference>
<dbReference type="SMART" id="SM00320">
    <property type="entry name" value="WD40"/>
    <property type="match status" value="3"/>
</dbReference>
<dbReference type="EMBL" id="JADFTS010000004">
    <property type="protein sequence ID" value="KAF9610858.1"/>
    <property type="molecule type" value="Genomic_DNA"/>
</dbReference>
<feature type="repeat" description="WD" evidence="3">
    <location>
        <begin position="220"/>
        <end position="261"/>
    </location>
</feature>
<gene>
    <name evidence="5" type="ORF">IFM89_025320</name>
</gene>
<keyword evidence="1 3" id="KW-0853">WD repeat</keyword>
<sequence length="402" mass="44333">MELVIASSSVDSGGISCFDLQTGAEQSRFKSCSSPSHGLLSIGGRFLASSQLRDSSASSGSILYWSWNKLQAEVRSFPAEPISPLVSNREGTYIIGGGSRGDIYYWDVASGRLLNKWHAHYRAVTCLVLSDDESLLISGSEDGSVRVWSLYKRRNSPMNIVSQNTLCVTDVVCGSGDAVQLSFQLLKIEHASRDGKIYIAALDGERTSSSSFGMHIIGALSEHSKAVSCLALNMDGNLLVSGLVDGTIRVWDTKTLQIVRMLKHSKGPVNNVLVIRRSLSKNPQTAANRQASRRHGSSLPPPLDKYTNSKDDDIDVNPIISLPSHCTETPDGRLYYTSHVMSSHIKEFQQQGSSAASEMEMARLRLDSKRSLEMTHQWMKMYEDLHHFCVDELVDGDQNKRM</sequence>
<organism evidence="5 6">
    <name type="scientific">Coptis chinensis</name>
    <dbReference type="NCBI Taxonomy" id="261450"/>
    <lineage>
        <taxon>Eukaryota</taxon>
        <taxon>Viridiplantae</taxon>
        <taxon>Streptophyta</taxon>
        <taxon>Embryophyta</taxon>
        <taxon>Tracheophyta</taxon>
        <taxon>Spermatophyta</taxon>
        <taxon>Magnoliopsida</taxon>
        <taxon>Ranunculales</taxon>
        <taxon>Ranunculaceae</taxon>
        <taxon>Coptidoideae</taxon>
        <taxon>Coptis</taxon>
    </lineage>
</organism>
<evidence type="ECO:0000313" key="5">
    <source>
        <dbReference type="EMBL" id="KAF9610858.1"/>
    </source>
</evidence>
<dbReference type="InterPro" id="IPR020472">
    <property type="entry name" value="WD40_PAC1"/>
</dbReference>
<evidence type="ECO:0000256" key="4">
    <source>
        <dbReference type="SAM" id="MobiDB-lite"/>
    </source>
</evidence>
<dbReference type="GO" id="GO:0120330">
    <property type="term" value="C:rixosome complex"/>
    <property type="evidence" value="ECO:0007669"/>
    <property type="project" value="TreeGrafter"/>
</dbReference>
<evidence type="ECO:0000256" key="3">
    <source>
        <dbReference type="PROSITE-ProRule" id="PRU00221"/>
    </source>
</evidence>
<dbReference type="PROSITE" id="PS50082">
    <property type="entry name" value="WD_REPEATS_2"/>
    <property type="match status" value="2"/>
</dbReference>
<comment type="caution">
    <text evidence="5">The sequence shown here is derived from an EMBL/GenBank/DDBJ whole genome shotgun (WGS) entry which is preliminary data.</text>
</comment>
<feature type="compositionally biased region" description="Polar residues" evidence="4">
    <location>
        <begin position="280"/>
        <end position="290"/>
    </location>
</feature>
<dbReference type="InterPro" id="IPR001680">
    <property type="entry name" value="WD40_rpt"/>
</dbReference>
<name>A0A835I7V4_9MAGN</name>
<dbReference type="PROSITE" id="PS00678">
    <property type="entry name" value="WD_REPEATS_1"/>
    <property type="match status" value="1"/>
</dbReference>
<dbReference type="InterPro" id="IPR019775">
    <property type="entry name" value="WD40_repeat_CS"/>
</dbReference>
<dbReference type="Pfam" id="PF00400">
    <property type="entry name" value="WD40"/>
    <property type="match status" value="2"/>
</dbReference>
<reference evidence="5 6" key="1">
    <citation type="submission" date="2020-10" db="EMBL/GenBank/DDBJ databases">
        <title>The Coptis chinensis genome and diversification of protoberbering-type alkaloids.</title>
        <authorList>
            <person name="Wang B."/>
            <person name="Shu S."/>
            <person name="Song C."/>
            <person name="Liu Y."/>
        </authorList>
    </citation>
    <scope>NUCLEOTIDE SEQUENCE [LARGE SCALE GENOMIC DNA]</scope>
    <source>
        <strain evidence="5">HL-2020</strain>
        <tissue evidence="5">Leaf</tissue>
    </source>
</reference>
<dbReference type="PANTHER" id="PTHR18763">
    <property type="entry name" value="WD-REPEAT PROTEIN 18"/>
    <property type="match status" value="1"/>
</dbReference>
<dbReference type="GO" id="GO:0006261">
    <property type="term" value="P:DNA-templated DNA replication"/>
    <property type="evidence" value="ECO:0007669"/>
    <property type="project" value="TreeGrafter"/>
</dbReference>
<keyword evidence="2" id="KW-0677">Repeat</keyword>
<evidence type="ECO:0000256" key="1">
    <source>
        <dbReference type="ARBA" id="ARBA00022574"/>
    </source>
</evidence>
<accession>A0A835I7V4</accession>
<proteinExistence type="predicted"/>
<dbReference type="AlphaFoldDB" id="A0A835I7V4"/>
<dbReference type="InterPro" id="IPR011047">
    <property type="entry name" value="Quinoprotein_ADH-like_sf"/>
</dbReference>
<dbReference type="PRINTS" id="PR00320">
    <property type="entry name" value="GPROTEINBRPT"/>
</dbReference>
<dbReference type="Gene3D" id="2.130.10.10">
    <property type="entry name" value="YVTN repeat-like/Quinoprotein amine dehydrogenase"/>
    <property type="match status" value="2"/>
</dbReference>
<dbReference type="GO" id="GO:0006364">
    <property type="term" value="P:rRNA processing"/>
    <property type="evidence" value="ECO:0007669"/>
    <property type="project" value="TreeGrafter"/>
</dbReference>